<keyword evidence="4" id="KW-1185">Reference proteome</keyword>
<keyword evidence="2" id="KW-0812">Transmembrane</keyword>
<keyword evidence="2" id="KW-1133">Transmembrane helix</keyword>
<feature type="region of interest" description="Disordered" evidence="1">
    <location>
        <begin position="178"/>
        <end position="197"/>
    </location>
</feature>
<keyword evidence="2" id="KW-0472">Membrane</keyword>
<evidence type="ECO:0000256" key="2">
    <source>
        <dbReference type="SAM" id="Phobius"/>
    </source>
</evidence>
<feature type="non-terminal residue" evidence="3">
    <location>
        <position position="1"/>
    </location>
</feature>
<feature type="transmembrane region" description="Helical" evidence="2">
    <location>
        <begin position="1067"/>
        <end position="1087"/>
    </location>
</feature>
<name>A0ABQ5JUC0_9EUKA</name>
<feature type="transmembrane region" description="Helical" evidence="2">
    <location>
        <begin position="1154"/>
        <end position="1178"/>
    </location>
</feature>
<evidence type="ECO:0000313" key="3">
    <source>
        <dbReference type="EMBL" id="GKT14933.1"/>
    </source>
</evidence>
<feature type="region of interest" description="Disordered" evidence="1">
    <location>
        <begin position="601"/>
        <end position="621"/>
    </location>
</feature>
<comment type="caution">
    <text evidence="3">The sequence shown here is derived from an EMBL/GenBank/DDBJ whole genome shotgun (WGS) entry which is preliminary data.</text>
</comment>
<feature type="compositionally biased region" description="Basic and acidic residues" evidence="1">
    <location>
        <begin position="318"/>
        <end position="329"/>
    </location>
</feature>
<evidence type="ECO:0000256" key="1">
    <source>
        <dbReference type="SAM" id="MobiDB-lite"/>
    </source>
</evidence>
<sequence length="1360" mass="151833">GYVVNVSVNRENSFDSQELKSASSTPLSSVRKSNPIGDLAASEQLHAFLVMLTEKLMVLRDKEKKRTRRLRLMSRAVKKKPPLAFSLISLTSSTLSISTRSDTVMSVAMDTVYQCDMQGNIDTKKLVDVFLEVEKSSQRYGEDVILSSEMKRKESKHNARDDEDSKLRHMLADLRYDESADSQGSPRIHKGSLRDSIDRVGPSVGHGSSLPLVYEDPTSQSQSHSYVGWVGNESEKPKSTSIRAQIIASSMIRGHGFGYQGDVSSVDDGLGSEVSDRREIELEQKDRALMRDEATSEVDNMILKAKSERSTGSSHTQLRPDSRVSRESIGDGWDDESESDHSVQDILAQKSKSVSGLYMWGVRLGVLCRKYFVTDFSFNFSTILICAIISLGLVSFLTSSLSFLEWIISSFENENVAGFKKQCDSICWRLYQAAELDVDEDGESVRPDTDELIHECISNSNYGQWGFGAMATVPVNSPCVYYAYYSEPAFPPISTPMSSGTLGVYGDETWKFRQYHNVSSMSSYIRVLPPNPEEDMAESNGFDDVVETNVSTKSDSINNAVGVANTKFSLFRSNNLYINKSTARPQSVDSRMWTETYQSLNEVSESEGYEDEEEGDNGGDDPIISFEYLVNGKRAIFGKDSQKIVKPFRTEIPDPLMDLELAEDIVDIEDGFDVSVDNFGEIMTNDLVEMEFVLDAGPVTIETEGSLGPSPFFRSTKGILPFYPFGFMQVYSSNFATDKNRLVIYCYETAWEEMNCDKESCTPSEVTEKKNECYSLYSSSLYSYYKSQEQLYNTCPFFVFEDYSTTGSYEEQVSSMYSTVIDTQLNRADITTSSDWLFDLGELRQIMSDSFKDKPVAGIAFNRANISDVEALSEVDDSDLFDVPEYYPSNRLSSSVKYELHTLIPQLNGVYYAKYSQDLKYKSKGSQNSVFGDGFETVSIENKLTERESYRLGIDTRLFRYHYDPFFFTSLNDIVTRTNTAVLRSALQEKLRAQRENKVGYATDLDSYDLVDLPELTLFAEEADAESTARVFDYPLPSKLQPAEVSIEGYATTFAKRNLDRVSSLDLTGFVIALLMPIVPGVISLLVNHKIAKELGGGEAQLLRIHGTGFSEVWLSAFLLNMFFVFVISIIYAFPLAFSDLKILSIADSDGMSILGWFVIMFASTCAISSLLFLLVFIFKPSSVLLIGIILNVLMPLLGATIGLTTLDSIAFGLVPHFAISLVIFSLSDLGDLGLETIFDVYSLSELFSFKAPVDTFLYLTELLIHSAVYIVASWFVGQANFRKSQSCCSACSKETADIVENDATKIEQKTDVKQRKVTKSKDQTMKKSKKKTNSKRDANVPVLPPGILSASSVQYSSPA</sequence>
<feature type="transmembrane region" description="Helical" evidence="2">
    <location>
        <begin position="1113"/>
        <end position="1134"/>
    </location>
</feature>
<feature type="region of interest" description="Disordered" evidence="1">
    <location>
        <begin position="304"/>
        <end position="340"/>
    </location>
</feature>
<organism evidence="3 4">
    <name type="scientific">Aduncisulcus paluster</name>
    <dbReference type="NCBI Taxonomy" id="2918883"/>
    <lineage>
        <taxon>Eukaryota</taxon>
        <taxon>Metamonada</taxon>
        <taxon>Carpediemonas-like organisms</taxon>
        <taxon>Aduncisulcus</taxon>
    </lineage>
</organism>
<feature type="transmembrane region" description="Helical" evidence="2">
    <location>
        <begin position="376"/>
        <end position="397"/>
    </location>
</feature>
<proteinExistence type="predicted"/>
<accession>A0ABQ5JUC0</accession>
<feature type="transmembrane region" description="Helical" evidence="2">
    <location>
        <begin position="1257"/>
        <end position="1277"/>
    </location>
</feature>
<feature type="compositionally biased region" description="Acidic residues" evidence="1">
    <location>
        <begin position="604"/>
        <end position="619"/>
    </location>
</feature>
<dbReference type="EMBL" id="BQXS01011636">
    <property type="protein sequence ID" value="GKT14933.1"/>
    <property type="molecule type" value="Genomic_DNA"/>
</dbReference>
<feature type="compositionally biased region" description="Basic and acidic residues" evidence="1">
    <location>
        <begin position="1311"/>
        <end position="1326"/>
    </location>
</feature>
<feature type="region of interest" description="Disordered" evidence="1">
    <location>
        <begin position="1311"/>
        <end position="1360"/>
    </location>
</feature>
<feature type="compositionally biased region" description="Polar residues" evidence="1">
    <location>
        <begin position="1350"/>
        <end position="1360"/>
    </location>
</feature>
<feature type="non-terminal residue" evidence="3">
    <location>
        <position position="1360"/>
    </location>
</feature>
<gene>
    <name evidence="3" type="ORF">ADUPG1_010582</name>
</gene>
<feature type="transmembrane region" description="Helical" evidence="2">
    <location>
        <begin position="1184"/>
        <end position="1203"/>
    </location>
</feature>
<dbReference type="Proteomes" id="UP001057375">
    <property type="component" value="Unassembled WGS sequence"/>
</dbReference>
<protein>
    <submittedName>
        <fullName evidence="3">Uncharacterized protein</fullName>
    </submittedName>
</protein>
<evidence type="ECO:0000313" key="4">
    <source>
        <dbReference type="Proteomes" id="UP001057375"/>
    </source>
</evidence>
<reference evidence="3" key="1">
    <citation type="submission" date="2022-03" db="EMBL/GenBank/DDBJ databases">
        <title>Draft genome sequence of Aduncisulcus paluster, a free-living microaerophilic Fornicata.</title>
        <authorList>
            <person name="Yuyama I."/>
            <person name="Kume K."/>
            <person name="Tamura T."/>
            <person name="Inagaki Y."/>
            <person name="Hashimoto T."/>
        </authorList>
    </citation>
    <scope>NUCLEOTIDE SEQUENCE</scope>
    <source>
        <strain evidence="3">NY0171</strain>
    </source>
</reference>